<keyword evidence="2" id="KW-1185">Reference proteome</keyword>
<evidence type="ECO:0000313" key="2">
    <source>
        <dbReference type="Proteomes" id="UP000219036"/>
    </source>
</evidence>
<dbReference type="EMBL" id="OBEI01000001">
    <property type="protein sequence ID" value="SNZ02193.1"/>
    <property type="molecule type" value="Genomic_DNA"/>
</dbReference>
<evidence type="ECO:0000313" key="1">
    <source>
        <dbReference type="EMBL" id="SNZ02193.1"/>
    </source>
</evidence>
<dbReference type="RefSeq" id="WP_144020006.1">
    <property type="nucleotide sequence ID" value="NZ_OBEI01000001.1"/>
</dbReference>
<organism evidence="1 2">
    <name type="scientific">Persephonella hydrogeniphila</name>
    <dbReference type="NCBI Taxonomy" id="198703"/>
    <lineage>
        <taxon>Bacteria</taxon>
        <taxon>Pseudomonadati</taxon>
        <taxon>Aquificota</taxon>
        <taxon>Aquificia</taxon>
        <taxon>Aquificales</taxon>
        <taxon>Hydrogenothermaceae</taxon>
        <taxon>Persephonella</taxon>
    </lineage>
</organism>
<sequence length="79" mass="9074">MSKSIKVKIEVILTSDLLTTGELELGKEIKLDKYDVIVSVNRLPFYKGKLKNEDNLLLCKIISVFESEEALNQKEKYLL</sequence>
<name>A0A285MZU7_9AQUI</name>
<protein>
    <recommendedName>
        <fullName evidence="3">Flagellar motor switch protein FliN/FliY</fullName>
    </recommendedName>
</protein>
<accession>A0A285MZU7</accession>
<dbReference type="Proteomes" id="UP000219036">
    <property type="component" value="Unassembled WGS sequence"/>
</dbReference>
<gene>
    <name evidence="1" type="ORF">SAMN06265182_0045</name>
</gene>
<dbReference type="AlphaFoldDB" id="A0A285MZU7"/>
<evidence type="ECO:0008006" key="3">
    <source>
        <dbReference type="Google" id="ProtNLM"/>
    </source>
</evidence>
<reference evidence="2" key="1">
    <citation type="submission" date="2017-09" db="EMBL/GenBank/DDBJ databases">
        <authorList>
            <person name="Varghese N."/>
            <person name="Submissions S."/>
        </authorList>
    </citation>
    <scope>NUCLEOTIDE SEQUENCE [LARGE SCALE GENOMIC DNA]</scope>
    <source>
        <strain evidence="2">DSM 15103</strain>
    </source>
</reference>
<proteinExistence type="predicted"/>